<gene>
    <name evidence="2" type="ORF">C0J50_4692</name>
</gene>
<protein>
    <submittedName>
        <fullName evidence="2">VPS10 domain-containing receptor SorCS2 isoform X5</fullName>
    </submittedName>
</protein>
<evidence type="ECO:0000256" key="1">
    <source>
        <dbReference type="SAM" id="MobiDB-lite"/>
    </source>
</evidence>
<evidence type="ECO:0000313" key="3">
    <source>
        <dbReference type="Proteomes" id="UP001205998"/>
    </source>
</evidence>
<feature type="compositionally biased region" description="Basic and acidic residues" evidence="1">
    <location>
        <begin position="1"/>
        <end position="27"/>
    </location>
</feature>
<keyword evidence="3" id="KW-1185">Reference proteome</keyword>
<feature type="compositionally biased region" description="Basic residues" evidence="1">
    <location>
        <begin position="28"/>
        <end position="49"/>
    </location>
</feature>
<dbReference type="Proteomes" id="UP001205998">
    <property type="component" value="Unassembled WGS sequence"/>
</dbReference>
<keyword evidence="2" id="KW-0675">Receptor</keyword>
<sequence>MVEGGEKGKAEKEDGQGEEEGGKGEQRRRTRRRKKMRRRRSRRERKRIRRREEEKGGDEEANRFSVGLELHHALSRTRTRTEETRARVMAHVAHLFVALAWIISAHGSDCSGGGVGIGVSVLDRRHEHHRLLQDMEEKVDMEKVEEVGTGPGPGPGPDAPRRSARSPKVASLLSSSFVLKGDAAHNQAMVHWTGENSSWRVKRVVKQVFKAGDKNTHLMRGKSQAQENHIAILRDLIHKYASGNNNEFR</sequence>
<feature type="region of interest" description="Disordered" evidence="1">
    <location>
        <begin position="145"/>
        <end position="167"/>
    </location>
</feature>
<evidence type="ECO:0000313" key="2">
    <source>
        <dbReference type="EMBL" id="KAI5612960.1"/>
    </source>
</evidence>
<feature type="compositionally biased region" description="Basic and acidic residues" evidence="1">
    <location>
        <begin position="50"/>
        <end position="61"/>
    </location>
</feature>
<dbReference type="EMBL" id="MU563656">
    <property type="protein sequence ID" value="KAI5612960.1"/>
    <property type="molecule type" value="Genomic_DNA"/>
</dbReference>
<dbReference type="AlphaFoldDB" id="A0AAD5ABD5"/>
<comment type="caution">
    <text evidence="2">The sequence shown here is derived from an EMBL/GenBank/DDBJ whole genome shotgun (WGS) entry which is preliminary data.</text>
</comment>
<proteinExistence type="predicted"/>
<feature type="region of interest" description="Disordered" evidence="1">
    <location>
        <begin position="1"/>
        <end position="61"/>
    </location>
</feature>
<reference evidence="2" key="1">
    <citation type="submission" date="2018-07" db="EMBL/GenBank/DDBJ databases">
        <title>Comparative genomics of catfishes provides insights into carnivory and benthic adaptation.</title>
        <authorList>
            <person name="Zhang Y."/>
            <person name="Wang D."/>
            <person name="Peng Z."/>
            <person name="Zheng S."/>
            <person name="Shao F."/>
            <person name="Tao W."/>
        </authorList>
    </citation>
    <scope>NUCLEOTIDE SEQUENCE</scope>
    <source>
        <strain evidence="2">Chongqing</strain>
    </source>
</reference>
<accession>A0AAD5ABD5</accession>
<organism evidence="2 3">
    <name type="scientific">Silurus asotus</name>
    <name type="common">Amur catfish</name>
    <name type="synonym">Parasilurus asotus</name>
    <dbReference type="NCBI Taxonomy" id="30991"/>
    <lineage>
        <taxon>Eukaryota</taxon>
        <taxon>Metazoa</taxon>
        <taxon>Chordata</taxon>
        <taxon>Craniata</taxon>
        <taxon>Vertebrata</taxon>
        <taxon>Euteleostomi</taxon>
        <taxon>Actinopterygii</taxon>
        <taxon>Neopterygii</taxon>
        <taxon>Teleostei</taxon>
        <taxon>Ostariophysi</taxon>
        <taxon>Siluriformes</taxon>
        <taxon>Siluridae</taxon>
        <taxon>Silurus</taxon>
    </lineage>
</organism>
<name>A0AAD5ABD5_SILAS</name>